<keyword evidence="1" id="KW-0812">Transmembrane</keyword>
<sequence length="65" mass="7572">MALKFDQLINYWEKGKEKLATVRKWLSYSRLVKYLSLLLGLTSAILAVLNRNQNEKMFNAAILLQ</sequence>
<comment type="caution">
    <text evidence="2">The sequence shown here is derived from an EMBL/GenBank/DDBJ whole genome shotgun (WGS) entry which is preliminary data.</text>
</comment>
<dbReference type="AlphaFoldDB" id="A0A9N9C1R3"/>
<dbReference type="Proteomes" id="UP000789405">
    <property type="component" value="Unassembled WGS sequence"/>
</dbReference>
<dbReference type="EMBL" id="CAJVPY010003199">
    <property type="protein sequence ID" value="CAG8584680.1"/>
    <property type="molecule type" value="Genomic_DNA"/>
</dbReference>
<reference evidence="2" key="1">
    <citation type="submission" date="2021-06" db="EMBL/GenBank/DDBJ databases">
        <authorList>
            <person name="Kallberg Y."/>
            <person name="Tangrot J."/>
            <person name="Rosling A."/>
        </authorList>
    </citation>
    <scope>NUCLEOTIDE SEQUENCE</scope>
    <source>
        <strain evidence="2">MA453B</strain>
    </source>
</reference>
<accession>A0A9N9C1R3</accession>
<keyword evidence="1" id="KW-1133">Transmembrane helix</keyword>
<evidence type="ECO:0000256" key="1">
    <source>
        <dbReference type="SAM" id="Phobius"/>
    </source>
</evidence>
<evidence type="ECO:0000313" key="2">
    <source>
        <dbReference type="EMBL" id="CAG8584680.1"/>
    </source>
</evidence>
<protein>
    <submittedName>
        <fullName evidence="2">20144_t:CDS:1</fullName>
    </submittedName>
</protein>
<feature type="transmembrane region" description="Helical" evidence="1">
    <location>
        <begin position="31"/>
        <end position="49"/>
    </location>
</feature>
<organism evidence="2 3">
    <name type="scientific">Dentiscutata erythropus</name>
    <dbReference type="NCBI Taxonomy" id="1348616"/>
    <lineage>
        <taxon>Eukaryota</taxon>
        <taxon>Fungi</taxon>
        <taxon>Fungi incertae sedis</taxon>
        <taxon>Mucoromycota</taxon>
        <taxon>Glomeromycotina</taxon>
        <taxon>Glomeromycetes</taxon>
        <taxon>Diversisporales</taxon>
        <taxon>Gigasporaceae</taxon>
        <taxon>Dentiscutata</taxon>
    </lineage>
</organism>
<name>A0A9N9C1R3_9GLOM</name>
<evidence type="ECO:0000313" key="3">
    <source>
        <dbReference type="Proteomes" id="UP000789405"/>
    </source>
</evidence>
<keyword evidence="3" id="KW-1185">Reference proteome</keyword>
<keyword evidence="1" id="KW-0472">Membrane</keyword>
<proteinExistence type="predicted"/>
<gene>
    <name evidence="2" type="ORF">DERYTH_LOCUS6865</name>
</gene>